<reference evidence="4" key="1">
    <citation type="journal article" date="2022" name="ISME J.">
        <title>Identification of active gaseous-alkane degraders at natural gas seeps.</title>
        <authorList>
            <person name="Farhan Ul Haque M."/>
            <person name="Hernandez M."/>
            <person name="Crombie A.T."/>
            <person name="Murrell J.C."/>
        </authorList>
    </citation>
    <scope>NUCLEOTIDE SEQUENCE</scope>
    <source>
        <strain evidence="4">PC2</strain>
    </source>
</reference>
<proteinExistence type="inferred from homology"/>
<comment type="similarity">
    <text evidence="1">Belongs to the membrane fusion protein (MFP) (TC 8.A.1) family.</text>
</comment>
<dbReference type="Gene3D" id="2.40.420.20">
    <property type="match status" value="1"/>
</dbReference>
<protein>
    <submittedName>
        <fullName evidence="4">Efflux RND transporter periplasmic adaptor subunit</fullName>
    </submittedName>
</protein>
<organism evidence="4 5">
    <name type="scientific">Candidatus Rhodoblastus alkanivorans</name>
    <dbReference type="NCBI Taxonomy" id="2954117"/>
    <lineage>
        <taxon>Bacteria</taxon>
        <taxon>Pseudomonadati</taxon>
        <taxon>Pseudomonadota</taxon>
        <taxon>Alphaproteobacteria</taxon>
        <taxon>Hyphomicrobiales</taxon>
        <taxon>Rhodoblastaceae</taxon>
        <taxon>Rhodoblastus</taxon>
    </lineage>
</organism>
<sequence length="369" mass="39667">MIKRMVIMLAAVAVVFGLIFGFLSFKRRMIAGAIAAMKNPAQTVSTTTAQAEDWQTRLRAVGSARAVNGADVSAQVAGIVSAIHFKSGTDVKAGDLLLELVSTADFAHLDALKAAAHLAQLNYDRDSKLNSMAVSRQAVDTDLATLQSDQAQVAEQQAQIEYKKVRAPFSGRLGIRQVDLGQYIAAGAPIVTLQQIKPIYVDFHVPQQALASIAVGQEVNVTVDAFPGENFAGRISSISSRIEKATRTVETRAVLANADEKLRSGMFVNVEIVVGSPKRYVTLPETAIAYNSYGDIVYLVERRGDELIAHQTFVKTGPTRGDQVAVIQGVKPGDVVVTAGQFKLRNGSKVKIDNQIQPPSDAHPKLSED</sequence>
<accession>A0ABS9Z770</accession>
<dbReference type="RefSeq" id="WP_243067447.1">
    <property type="nucleotide sequence ID" value="NZ_JAIVFK010000013.1"/>
</dbReference>
<dbReference type="Pfam" id="PF25917">
    <property type="entry name" value="BSH_RND"/>
    <property type="match status" value="1"/>
</dbReference>
<keyword evidence="5" id="KW-1185">Reference proteome</keyword>
<feature type="domain" description="Multidrug resistance protein MdtA-like barrel-sandwich hybrid" evidence="2">
    <location>
        <begin position="69"/>
        <end position="189"/>
    </location>
</feature>
<dbReference type="NCBIfam" id="TIGR01730">
    <property type="entry name" value="RND_mfp"/>
    <property type="match status" value="1"/>
</dbReference>
<dbReference type="Proteomes" id="UP001139104">
    <property type="component" value="Unassembled WGS sequence"/>
</dbReference>
<dbReference type="PANTHER" id="PTHR30469">
    <property type="entry name" value="MULTIDRUG RESISTANCE PROTEIN MDTA"/>
    <property type="match status" value="1"/>
</dbReference>
<evidence type="ECO:0000259" key="3">
    <source>
        <dbReference type="Pfam" id="PF25954"/>
    </source>
</evidence>
<evidence type="ECO:0000259" key="2">
    <source>
        <dbReference type="Pfam" id="PF25917"/>
    </source>
</evidence>
<dbReference type="EMBL" id="JAIVFP010000001">
    <property type="protein sequence ID" value="MCI4683498.1"/>
    <property type="molecule type" value="Genomic_DNA"/>
</dbReference>
<feature type="domain" description="CusB-like beta-barrel" evidence="3">
    <location>
        <begin position="199"/>
        <end position="272"/>
    </location>
</feature>
<dbReference type="Pfam" id="PF25954">
    <property type="entry name" value="Beta-barrel_RND_2"/>
    <property type="match status" value="1"/>
</dbReference>
<dbReference type="Gene3D" id="2.40.30.170">
    <property type="match status" value="1"/>
</dbReference>
<dbReference type="InterPro" id="IPR006143">
    <property type="entry name" value="RND_pump_MFP"/>
</dbReference>
<dbReference type="Gene3D" id="1.10.287.470">
    <property type="entry name" value="Helix hairpin bin"/>
    <property type="match status" value="1"/>
</dbReference>
<gene>
    <name evidence="4" type="ORF">K2U94_12100</name>
</gene>
<dbReference type="InterPro" id="IPR058625">
    <property type="entry name" value="MdtA-like_BSH"/>
</dbReference>
<name>A0ABS9Z770_9HYPH</name>
<dbReference type="SUPFAM" id="SSF111369">
    <property type="entry name" value="HlyD-like secretion proteins"/>
    <property type="match status" value="1"/>
</dbReference>
<evidence type="ECO:0000313" key="5">
    <source>
        <dbReference type="Proteomes" id="UP001139104"/>
    </source>
</evidence>
<dbReference type="Gene3D" id="2.40.50.100">
    <property type="match status" value="1"/>
</dbReference>
<comment type="caution">
    <text evidence="4">The sequence shown here is derived from an EMBL/GenBank/DDBJ whole genome shotgun (WGS) entry which is preliminary data.</text>
</comment>
<evidence type="ECO:0000313" key="4">
    <source>
        <dbReference type="EMBL" id="MCI4683498.1"/>
    </source>
</evidence>
<evidence type="ECO:0000256" key="1">
    <source>
        <dbReference type="ARBA" id="ARBA00009477"/>
    </source>
</evidence>
<dbReference type="PANTHER" id="PTHR30469:SF11">
    <property type="entry name" value="BLL4320 PROTEIN"/>
    <property type="match status" value="1"/>
</dbReference>
<dbReference type="InterPro" id="IPR058792">
    <property type="entry name" value="Beta-barrel_RND_2"/>
</dbReference>